<dbReference type="PROSITE" id="PS50294">
    <property type="entry name" value="WD_REPEATS_REGION"/>
    <property type="match status" value="1"/>
</dbReference>
<protein>
    <submittedName>
        <fullName evidence="10">Serine/threonine protein kinase</fullName>
    </submittedName>
</protein>
<dbReference type="InterPro" id="IPR011009">
    <property type="entry name" value="Kinase-like_dom_sf"/>
</dbReference>
<keyword evidence="1" id="KW-0808">Transferase</keyword>
<dbReference type="GO" id="GO:0004674">
    <property type="term" value="F:protein serine/threonine kinase activity"/>
    <property type="evidence" value="ECO:0007669"/>
    <property type="project" value="UniProtKB-KW"/>
</dbReference>
<keyword evidence="5" id="KW-0853">WD repeat</keyword>
<dbReference type="PANTHER" id="PTHR43289:SF34">
    <property type="entry name" value="SERINE_THREONINE-PROTEIN KINASE YBDM-RELATED"/>
    <property type="match status" value="1"/>
</dbReference>
<sequence length="1190" mass="127134">MTGAPEKKFDRPGEQDGDDGNHSGGAQPMPIPPFDRTFQFTDADPTGPDAGLPRPEVRRTPELEVVRVRLADELFGVSMAPPRIGRFRVLGLLGRGGMGEVYAAHDDELDRQVAVKLLHTSREAGPQARARMTREAQSLARLSHPNVVQIHEVGEHAGQVYVAMEFVDGHDLAHWLAALPAGPRRWEAVLAVFVAAGRGLQAAHEAGLVHRDFKPANVLVGADERARVLDFGLARFFGDPEDDRKNMSESPGDVADLTATGALLGTPAYMAPELFTGGAASPASDQYAFCVALYQGLYGQWPHAGETLADLVAAKSSGVIATPVDRRGVPGWLHAAVVRGLQVAPASRWPSMAALLRELGRDRRAAARRTVLRIAGAALVGLAGFAGVQAWQAAREAERADRAELQAELRAAESERAQFERAAIAAAEQAAEVLRLSSTPGRERDALVRGVQLAAPHKPDFGGAPAMVFDGLAAALPALIPYATLDGGHGAVGVAFSPDGARVASLHVDGSLRLWDASIGAELWATPRVDGDTNASQFSALAFDRAGARLLTDGAGPREPSRCTVWDVATGTLARELPNCGSPRFAADDTRIVGRIAPDDDDRGLAAWDLATGAVAWRLNGKDLGDWLLARDGRTLLVARDDNAIDLLAVADGRRVARLPPVPGARPSRFNRLGLAAGGDRLAVAEAEGELRLWDLDARRLLRSLGPAQGTPRFIRDDTRLVLDGGNQRLYDLGSDQLLALWPEPSLGVVELADDTVVSHFGDELFLRSGDTGRLVTRTRGHRGFIRSAAASPDGTRFATASDDGTVRLWQTGDPRVLRRRQPPRGERVLAFDDAFFATVDAAGVTRIRTDGDAPVATVPAFTGIFGVPRVVRTAAGFLVWPVAIRPRGEWSIRLLDPETGAERFRHVVVGTDDAWLDVVTAHARDADRVAVVQRDGSLAVFDTRTGERACTLVGDGPALTAAALRDDGRLAAAFDLDGNLLGWDLATCGRLFSVPTPGPKEHVREFRFVGTGSLLVQRGGRTAVHDVANGQVELSVEVPCAADHYGDSDLSPDETRLVTWCYGPGRGWIQDVPSGELVATLEGIDAYGDVEDRFSRTGDRLTVFADDGDVLVWNARTGELLLRIRDLDKSDWHLPRLADDGLSVHLHQRNGAVLTLPATRAGTFAAACRALAATDARAEVERACGGASG</sequence>
<feature type="repeat" description="WD" evidence="5">
    <location>
        <begin position="494"/>
        <end position="516"/>
    </location>
</feature>
<keyword evidence="2 6" id="KW-0547">Nucleotide-binding</keyword>
<keyword evidence="11" id="KW-1185">Reference proteome</keyword>
<feature type="binding site" evidence="6">
    <location>
        <position position="116"/>
    </location>
    <ligand>
        <name>ATP</name>
        <dbReference type="ChEBI" id="CHEBI:30616"/>
    </ligand>
</feature>
<dbReference type="PANTHER" id="PTHR43289">
    <property type="entry name" value="MITOGEN-ACTIVATED PROTEIN KINASE KINASE KINASE 20-RELATED"/>
    <property type="match status" value="1"/>
</dbReference>
<dbReference type="PROSITE" id="PS50011">
    <property type="entry name" value="PROTEIN_KINASE_DOM"/>
    <property type="match status" value="1"/>
</dbReference>
<dbReference type="STRING" id="54.SAMN02745121_03966"/>
<keyword evidence="7" id="KW-0175">Coiled coil</keyword>
<proteinExistence type="predicted"/>
<evidence type="ECO:0000256" key="3">
    <source>
        <dbReference type="ARBA" id="ARBA00022777"/>
    </source>
</evidence>
<evidence type="ECO:0000259" key="9">
    <source>
        <dbReference type="PROSITE" id="PS50011"/>
    </source>
</evidence>
<evidence type="ECO:0000256" key="8">
    <source>
        <dbReference type="SAM" id="MobiDB-lite"/>
    </source>
</evidence>
<dbReference type="InterPro" id="IPR001680">
    <property type="entry name" value="WD40_rpt"/>
</dbReference>
<evidence type="ECO:0000313" key="11">
    <source>
        <dbReference type="Proteomes" id="UP000199400"/>
    </source>
</evidence>
<dbReference type="PROSITE" id="PS50082">
    <property type="entry name" value="WD_REPEATS_2"/>
    <property type="match status" value="2"/>
</dbReference>
<dbReference type="Pfam" id="PF00069">
    <property type="entry name" value="Pkinase"/>
    <property type="match status" value="1"/>
</dbReference>
<dbReference type="Gene3D" id="2.130.10.10">
    <property type="entry name" value="YVTN repeat-like/Quinoprotein amine dehydrogenase"/>
    <property type="match status" value="4"/>
</dbReference>
<feature type="repeat" description="WD" evidence="5">
    <location>
        <begin position="779"/>
        <end position="820"/>
    </location>
</feature>
<evidence type="ECO:0000256" key="6">
    <source>
        <dbReference type="PROSITE-ProRule" id="PRU10141"/>
    </source>
</evidence>
<organism evidence="10 11">
    <name type="scientific">Nannocystis exedens</name>
    <dbReference type="NCBI Taxonomy" id="54"/>
    <lineage>
        <taxon>Bacteria</taxon>
        <taxon>Pseudomonadati</taxon>
        <taxon>Myxococcota</taxon>
        <taxon>Polyangia</taxon>
        <taxon>Nannocystales</taxon>
        <taxon>Nannocystaceae</taxon>
        <taxon>Nannocystis</taxon>
    </lineage>
</organism>
<dbReference type="PROSITE" id="PS00107">
    <property type="entry name" value="PROTEIN_KINASE_ATP"/>
    <property type="match status" value="1"/>
</dbReference>
<dbReference type="GO" id="GO:0005524">
    <property type="term" value="F:ATP binding"/>
    <property type="evidence" value="ECO:0007669"/>
    <property type="project" value="UniProtKB-UniRule"/>
</dbReference>
<feature type="region of interest" description="Disordered" evidence="8">
    <location>
        <begin position="1"/>
        <end position="58"/>
    </location>
</feature>
<dbReference type="InterPro" id="IPR036322">
    <property type="entry name" value="WD40_repeat_dom_sf"/>
</dbReference>
<reference evidence="11" key="1">
    <citation type="submission" date="2016-10" db="EMBL/GenBank/DDBJ databases">
        <authorList>
            <person name="Varghese N."/>
            <person name="Submissions S."/>
        </authorList>
    </citation>
    <scope>NUCLEOTIDE SEQUENCE [LARGE SCALE GENOMIC DNA]</scope>
    <source>
        <strain evidence="11">ATCC 25963</strain>
    </source>
</reference>
<dbReference type="CDD" id="cd14014">
    <property type="entry name" value="STKc_PknB_like"/>
    <property type="match status" value="1"/>
</dbReference>
<dbReference type="InterPro" id="IPR000719">
    <property type="entry name" value="Prot_kinase_dom"/>
</dbReference>
<dbReference type="InterPro" id="IPR015943">
    <property type="entry name" value="WD40/YVTN_repeat-like_dom_sf"/>
</dbReference>
<evidence type="ECO:0000256" key="1">
    <source>
        <dbReference type="ARBA" id="ARBA00022679"/>
    </source>
</evidence>
<accession>A0A1I1ZUE7</accession>
<feature type="domain" description="Protein kinase" evidence="9">
    <location>
        <begin position="87"/>
        <end position="360"/>
    </location>
</feature>
<dbReference type="Pfam" id="PF00400">
    <property type="entry name" value="WD40"/>
    <property type="match status" value="2"/>
</dbReference>
<evidence type="ECO:0000256" key="4">
    <source>
        <dbReference type="ARBA" id="ARBA00022840"/>
    </source>
</evidence>
<evidence type="ECO:0000313" key="10">
    <source>
        <dbReference type="EMBL" id="SFE35245.1"/>
    </source>
</evidence>
<dbReference type="RefSeq" id="WP_177325937.1">
    <property type="nucleotide sequence ID" value="NZ_NETK01000001.1"/>
</dbReference>
<keyword evidence="3 10" id="KW-0418">Kinase</keyword>
<name>A0A1I1ZUE7_9BACT</name>
<keyword evidence="4 6" id="KW-0067">ATP-binding</keyword>
<feature type="coiled-coil region" evidence="7">
    <location>
        <begin position="388"/>
        <end position="429"/>
    </location>
</feature>
<dbReference type="InterPro" id="IPR017441">
    <property type="entry name" value="Protein_kinase_ATP_BS"/>
</dbReference>
<dbReference type="Gene3D" id="3.30.200.20">
    <property type="entry name" value="Phosphorylase Kinase, domain 1"/>
    <property type="match status" value="1"/>
</dbReference>
<dbReference type="InterPro" id="IPR008271">
    <property type="entry name" value="Ser/Thr_kinase_AS"/>
</dbReference>
<dbReference type="Gene3D" id="1.10.510.10">
    <property type="entry name" value="Transferase(Phosphotransferase) domain 1"/>
    <property type="match status" value="1"/>
</dbReference>
<dbReference type="PROSITE" id="PS00108">
    <property type="entry name" value="PROTEIN_KINASE_ST"/>
    <property type="match status" value="1"/>
</dbReference>
<dbReference type="SUPFAM" id="SSF50998">
    <property type="entry name" value="Quinoprotein alcohol dehydrogenase-like"/>
    <property type="match status" value="1"/>
</dbReference>
<dbReference type="EMBL" id="FOMX01000012">
    <property type="protein sequence ID" value="SFE35245.1"/>
    <property type="molecule type" value="Genomic_DNA"/>
</dbReference>
<dbReference type="AlphaFoldDB" id="A0A1I1ZUE7"/>
<dbReference type="InterPro" id="IPR011047">
    <property type="entry name" value="Quinoprotein_ADH-like_sf"/>
</dbReference>
<dbReference type="SMART" id="SM00320">
    <property type="entry name" value="WD40"/>
    <property type="match status" value="5"/>
</dbReference>
<evidence type="ECO:0000256" key="7">
    <source>
        <dbReference type="SAM" id="Coils"/>
    </source>
</evidence>
<feature type="compositionally biased region" description="Basic and acidic residues" evidence="8">
    <location>
        <begin position="1"/>
        <end position="14"/>
    </location>
</feature>
<evidence type="ECO:0000256" key="5">
    <source>
        <dbReference type="PROSITE-ProRule" id="PRU00221"/>
    </source>
</evidence>
<dbReference type="SUPFAM" id="SSF50978">
    <property type="entry name" value="WD40 repeat-like"/>
    <property type="match status" value="1"/>
</dbReference>
<dbReference type="SUPFAM" id="SSF56112">
    <property type="entry name" value="Protein kinase-like (PK-like)"/>
    <property type="match status" value="1"/>
</dbReference>
<evidence type="ECO:0000256" key="2">
    <source>
        <dbReference type="ARBA" id="ARBA00022741"/>
    </source>
</evidence>
<gene>
    <name evidence="10" type="ORF">SAMN02745121_03966</name>
</gene>
<dbReference type="Proteomes" id="UP000199400">
    <property type="component" value="Unassembled WGS sequence"/>
</dbReference>
<keyword evidence="10" id="KW-0723">Serine/threonine-protein kinase</keyword>